<reference evidence="8" key="1">
    <citation type="submission" date="2022-03" db="EMBL/GenBank/DDBJ databases">
        <authorList>
            <person name="Sayadi A."/>
        </authorList>
    </citation>
    <scope>NUCLEOTIDE SEQUENCE</scope>
</reference>
<proteinExistence type="inferred from homology"/>
<feature type="transmembrane region" description="Helical" evidence="7">
    <location>
        <begin position="54"/>
        <end position="75"/>
    </location>
</feature>
<dbReference type="AlphaFoldDB" id="A0A9P0M5U2"/>
<dbReference type="PIRSF" id="PIRSF002419">
    <property type="entry name" value="Tetraspanin"/>
    <property type="match status" value="1"/>
</dbReference>
<evidence type="ECO:0000313" key="8">
    <source>
        <dbReference type="EMBL" id="CAH2005555.1"/>
    </source>
</evidence>
<evidence type="ECO:0000256" key="5">
    <source>
        <dbReference type="ARBA" id="ARBA00023136"/>
    </source>
</evidence>
<evidence type="ECO:0000256" key="3">
    <source>
        <dbReference type="ARBA" id="ARBA00022692"/>
    </source>
</evidence>
<evidence type="ECO:0000256" key="2">
    <source>
        <dbReference type="ARBA" id="ARBA00006840"/>
    </source>
</evidence>
<evidence type="ECO:0000256" key="6">
    <source>
        <dbReference type="PIRSR" id="PIRSR002419-1"/>
    </source>
</evidence>
<dbReference type="EMBL" id="CAKOFQ010007653">
    <property type="protein sequence ID" value="CAH2005694.1"/>
    <property type="molecule type" value="Genomic_DNA"/>
</dbReference>
<feature type="transmembrane region" description="Helical" evidence="7">
    <location>
        <begin position="82"/>
        <end position="106"/>
    </location>
</feature>
<accession>A0A9P0M5U2</accession>
<dbReference type="InterPro" id="IPR000301">
    <property type="entry name" value="Tetraspanin_animals"/>
</dbReference>
<dbReference type="PANTHER" id="PTHR19282:SF273">
    <property type="entry name" value="TETRASPANIN"/>
    <property type="match status" value="1"/>
</dbReference>
<dbReference type="InterPro" id="IPR018499">
    <property type="entry name" value="Tetraspanin/Peripherin"/>
</dbReference>
<evidence type="ECO:0000313" key="10">
    <source>
        <dbReference type="Proteomes" id="UP001152888"/>
    </source>
</evidence>
<organism evidence="8 10">
    <name type="scientific">Acanthoscelides obtectus</name>
    <name type="common">Bean weevil</name>
    <name type="synonym">Bruchus obtectus</name>
    <dbReference type="NCBI Taxonomy" id="200917"/>
    <lineage>
        <taxon>Eukaryota</taxon>
        <taxon>Metazoa</taxon>
        <taxon>Ecdysozoa</taxon>
        <taxon>Arthropoda</taxon>
        <taxon>Hexapoda</taxon>
        <taxon>Insecta</taxon>
        <taxon>Pterygota</taxon>
        <taxon>Neoptera</taxon>
        <taxon>Endopterygota</taxon>
        <taxon>Coleoptera</taxon>
        <taxon>Polyphaga</taxon>
        <taxon>Cucujiformia</taxon>
        <taxon>Chrysomeloidea</taxon>
        <taxon>Chrysomelidae</taxon>
        <taxon>Bruchinae</taxon>
        <taxon>Bruchini</taxon>
        <taxon>Acanthoscelides</taxon>
    </lineage>
</organism>
<sequence>MKGCELNLIKTVLFVFNLVFALSGLGLIIAGAVVLSDIGEFGHFLEGRILAPPVVLIVAGVIVFLVATLGCYGVIRESYYMLMAFALCLLVIFIVEFAVGIAAATYKNEFRSALRDVMMTSLNNYEKSKADKVAWDNIQSRLECCGVEGPNDWGDRRPASCCFAPRDNAPTPNQDQCRKAQPNDEYLYSYGCIYELENKAESGSKVLIGVGIGIAFIEIVGIILACWMASVVKNKE</sequence>
<dbReference type="Pfam" id="PF00335">
    <property type="entry name" value="Tetraspanin"/>
    <property type="match status" value="1"/>
</dbReference>
<dbReference type="PRINTS" id="PR00259">
    <property type="entry name" value="TMFOUR"/>
</dbReference>
<comment type="caution">
    <text evidence="8">The sequence shown here is derived from an EMBL/GenBank/DDBJ whole genome shotgun (WGS) entry which is preliminary data.</text>
</comment>
<gene>
    <name evidence="8" type="ORF">ACAOBT_LOCUS28618</name>
    <name evidence="9" type="ORF">ACAOBT_LOCUS28685</name>
</gene>
<dbReference type="OrthoDB" id="5982705at2759"/>
<comment type="subcellular location">
    <subcellularLocation>
        <location evidence="1 7">Membrane</location>
        <topology evidence="1 7">Multi-pass membrane protein</topology>
    </subcellularLocation>
</comment>
<protein>
    <recommendedName>
        <fullName evidence="7">Tetraspanin</fullName>
    </recommendedName>
</protein>
<dbReference type="Gene3D" id="1.10.1450.10">
    <property type="entry name" value="Tetraspanin"/>
    <property type="match status" value="1"/>
</dbReference>
<feature type="transmembrane region" description="Helical" evidence="7">
    <location>
        <begin position="12"/>
        <end position="34"/>
    </location>
</feature>
<keyword evidence="5 7" id="KW-0472">Membrane</keyword>
<dbReference type="InterPro" id="IPR008952">
    <property type="entry name" value="Tetraspanin_EC2_sf"/>
</dbReference>
<keyword evidence="4 7" id="KW-1133">Transmembrane helix</keyword>
<keyword evidence="10" id="KW-1185">Reference proteome</keyword>
<dbReference type="Proteomes" id="UP001152888">
    <property type="component" value="Unassembled WGS sequence"/>
</dbReference>
<dbReference type="CDD" id="cd03127">
    <property type="entry name" value="tetraspanin_LEL"/>
    <property type="match status" value="1"/>
</dbReference>
<keyword evidence="6" id="KW-1015">Disulfide bond</keyword>
<dbReference type="PANTHER" id="PTHR19282">
    <property type="entry name" value="TETRASPANIN"/>
    <property type="match status" value="1"/>
</dbReference>
<evidence type="ECO:0000256" key="7">
    <source>
        <dbReference type="RuleBase" id="RU361218"/>
    </source>
</evidence>
<feature type="disulfide bond" evidence="6">
    <location>
        <begin position="145"/>
        <end position="161"/>
    </location>
</feature>
<name>A0A9P0M5U2_ACAOB</name>
<comment type="similarity">
    <text evidence="2 7">Belongs to the tetraspanin (TM4SF) family.</text>
</comment>
<dbReference type="EMBL" id="CAKOFQ010007647">
    <property type="protein sequence ID" value="CAH2005555.1"/>
    <property type="molecule type" value="Genomic_DNA"/>
</dbReference>
<evidence type="ECO:0000256" key="1">
    <source>
        <dbReference type="ARBA" id="ARBA00004141"/>
    </source>
</evidence>
<dbReference type="SUPFAM" id="SSF48652">
    <property type="entry name" value="Tetraspanin"/>
    <property type="match status" value="1"/>
</dbReference>
<dbReference type="GO" id="GO:0005886">
    <property type="term" value="C:plasma membrane"/>
    <property type="evidence" value="ECO:0007669"/>
    <property type="project" value="TreeGrafter"/>
</dbReference>
<evidence type="ECO:0000313" key="9">
    <source>
        <dbReference type="EMBL" id="CAH2005694.1"/>
    </source>
</evidence>
<evidence type="ECO:0000256" key="4">
    <source>
        <dbReference type="ARBA" id="ARBA00022989"/>
    </source>
</evidence>
<feature type="transmembrane region" description="Helical" evidence="7">
    <location>
        <begin position="206"/>
        <end position="232"/>
    </location>
</feature>
<keyword evidence="3 7" id="KW-0812">Transmembrane</keyword>